<proteinExistence type="predicted"/>
<accession>A0AAV7T7Q4</accession>
<dbReference type="Pfam" id="PF17789">
    <property type="entry name" value="MG4"/>
    <property type="match status" value="1"/>
</dbReference>
<dbReference type="Proteomes" id="UP001066276">
    <property type="component" value="Chromosome 4_1"/>
</dbReference>
<dbReference type="Gene3D" id="2.60.40.10">
    <property type="entry name" value="Immunoglobulins"/>
    <property type="match status" value="1"/>
</dbReference>
<feature type="non-terminal residue" evidence="2">
    <location>
        <position position="1"/>
    </location>
</feature>
<dbReference type="InterPro" id="IPR013783">
    <property type="entry name" value="Ig-like_fold"/>
</dbReference>
<dbReference type="EMBL" id="JANPWB010000007">
    <property type="protein sequence ID" value="KAJ1172627.1"/>
    <property type="molecule type" value="Genomic_DNA"/>
</dbReference>
<keyword evidence="3" id="KW-1185">Reference proteome</keyword>
<organism evidence="2 3">
    <name type="scientific">Pleurodeles waltl</name>
    <name type="common">Iberian ribbed newt</name>
    <dbReference type="NCBI Taxonomy" id="8319"/>
    <lineage>
        <taxon>Eukaryota</taxon>
        <taxon>Metazoa</taxon>
        <taxon>Chordata</taxon>
        <taxon>Craniata</taxon>
        <taxon>Vertebrata</taxon>
        <taxon>Euteleostomi</taxon>
        <taxon>Amphibia</taxon>
        <taxon>Batrachia</taxon>
        <taxon>Caudata</taxon>
        <taxon>Salamandroidea</taxon>
        <taxon>Salamandridae</taxon>
        <taxon>Pleurodelinae</taxon>
        <taxon>Pleurodeles</taxon>
    </lineage>
</organism>
<name>A0AAV7T7Q4_PLEWA</name>
<feature type="non-terminal residue" evidence="2">
    <location>
        <position position="118"/>
    </location>
</feature>
<protein>
    <recommendedName>
        <fullName evidence="1">Macroglobulin domain-containing protein</fullName>
    </recommendedName>
</protein>
<evidence type="ECO:0000313" key="2">
    <source>
        <dbReference type="EMBL" id="KAJ1172627.1"/>
    </source>
</evidence>
<dbReference type="AlphaFoldDB" id="A0AAV7T7Q4"/>
<gene>
    <name evidence="2" type="ORF">NDU88_004471</name>
</gene>
<evidence type="ECO:0000259" key="1">
    <source>
        <dbReference type="Pfam" id="PF17789"/>
    </source>
</evidence>
<reference evidence="2" key="1">
    <citation type="journal article" date="2022" name="bioRxiv">
        <title>Sequencing and chromosome-scale assembly of the giantPleurodeles waltlgenome.</title>
        <authorList>
            <person name="Brown T."/>
            <person name="Elewa A."/>
            <person name="Iarovenko S."/>
            <person name="Subramanian E."/>
            <person name="Araus A.J."/>
            <person name="Petzold A."/>
            <person name="Susuki M."/>
            <person name="Suzuki K.-i.T."/>
            <person name="Hayashi T."/>
            <person name="Toyoda A."/>
            <person name="Oliveira C."/>
            <person name="Osipova E."/>
            <person name="Leigh N.D."/>
            <person name="Simon A."/>
            <person name="Yun M.H."/>
        </authorList>
    </citation>
    <scope>NUCLEOTIDE SEQUENCE</scope>
    <source>
        <strain evidence="2">20211129_DDA</strain>
        <tissue evidence="2">Liver</tissue>
    </source>
</reference>
<comment type="caution">
    <text evidence="2">The sequence shown here is derived from an EMBL/GenBank/DDBJ whole genome shotgun (WGS) entry which is preliminary data.</text>
</comment>
<feature type="domain" description="Macroglobulin" evidence="1">
    <location>
        <begin position="1"/>
        <end position="75"/>
    </location>
</feature>
<sequence length="118" mass="13001">VVVTNPDESPVPRLLVICEATTTETISSRTNEDGVALMRLNTPSLSGHLHIEVKTSDSRLNGSQQASFTLSATAYNTWKNSQNLLHIDTVKESQKISLNMVTSHAQSDVKNKIKYFTV</sequence>
<evidence type="ECO:0000313" key="3">
    <source>
        <dbReference type="Proteomes" id="UP001066276"/>
    </source>
</evidence>
<dbReference type="InterPro" id="IPR040839">
    <property type="entry name" value="MG4"/>
</dbReference>